<dbReference type="PANTHER" id="PTHR47326">
    <property type="entry name" value="TRANSPOSABLE ELEMENT TC3 TRANSPOSASE-LIKE PROTEIN"/>
    <property type="match status" value="1"/>
</dbReference>
<dbReference type="PANTHER" id="PTHR47326:SF1">
    <property type="entry name" value="HTH PSQ-TYPE DOMAIN-CONTAINING PROTEIN"/>
    <property type="match status" value="1"/>
</dbReference>
<organism evidence="2 3">
    <name type="scientific">Dryococelus australis</name>
    <dbReference type="NCBI Taxonomy" id="614101"/>
    <lineage>
        <taxon>Eukaryota</taxon>
        <taxon>Metazoa</taxon>
        <taxon>Ecdysozoa</taxon>
        <taxon>Arthropoda</taxon>
        <taxon>Hexapoda</taxon>
        <taxon>Insecta</taxon>
        <taxon>Pterygota</taxon>
        <taxon>Neoptera</taxon>
        <taxon>Polyneoptera</taxon>
        <taxon>Phasmatodea</taxon>
        <taxon>Verophasmatodea</taxon>
        <taxon>Anareolatae</taxon>
        <taxon>Phasmatidae</taxon>
        <taxon>Eurycanthinae</taxon>
        <taxon>Dryococelus</taxon>
    </lineage>
</organism>
<dbReference type="EMBL" id="JARBHB010000014">
    <property type="protein sequence ID" value="KAJ8868331.1"/>
    <property type="molecule type" value="Genomic_DNA"/>
</dbReference>
<feature type="region of interest" description="Disordered" evidence="1">
    <location>
        <begin position="446"/>
        <end position="476"/>
    </location>
</feature>
<dbReference type="Gene3D" id="3.30.420.10">
    <property type="entry name" value="Ribonuclease H-like superfamily/Ribonuclease H"/>
    <property type="match status" value="1"/>
</dbReference>
<accession>A0ABQ9G9Y3</accession>
<evidence type="ECO:0000256" key="1">
    <source>
        <dbReference type="SAM" id="MobiDB-lite"/>
    </source>
</evidence>
<evidence type="ECO:0000313" key="3">
    <source>
        <dbReference type="Proteomes" id="UP001159363"/>
    </source>
</evidence>
<reference evidence="2 3" key="1">
    <citation type="submission" date="2023-02" db="EMBL/GenBank/DDBJ databases">
        <title>LHISI_Scaffold_Assembly.</title>
        <authorList>
            <person name="Stuart O.P."/>
            <person name="Cleave R."/>
            <person name="Magrath M.J.L."/>
            <person name="Mikheyev A.S."/>
        </authorList>
    </citation>
    <scope>NUCLEOTIDE SEQUENCE [LARGE SCALE GENOMIC DNA]</scope>
    <source>
        <strain evidence="2">Daus_M_001</strain>
        <tissue evidence="2">Leg muscle</tissue>
    </source>
</reference>
<dbReference type="InterPro" id="IPR036397">
    <property type="entry name" value="RNaseH_sf"/>
</dbReference>
<name>A0ABQ9G9Y3_9NEOP</name>
<dbReference type="Proteomes" id="UP001159363">
    <property type="component" value="Chromosome 13"/>
</dbReference>
<sequence length="476" mass="55050">MAATTHQHGSTVTKQALSIFAKRRKVNHNQDYNTERLINTYRIRKSGLSAASRQDEKMMPWTQRHRARPQFLRVAARQRGTDVRYVGIALWPATSSLHCQSHPILHCAHSLSNSPYTSHMTHHLGHDYRNWNTSFHQEFLQILQRTLQYVERKTSLVVPSYSAPSQADVRIIVYASPVLTTLLTCKRRACQVNVPKLWGTMAGRGVPVWRVVWSAKKITFTNQDILQDMLLPYGACRRNAERTAISREAVSINHDKIATVQEIVIGRALEQYAEGLRMEFCSSLVLRYHENRSFLQRIMFTDVATFNSDGHVNIRNIHYWAADNPHWLQPAKHERHWCVNVWCDIIGDHVPGPYFLAGTVTDFTEFTEECLMIKSMEEFRRHRMILKTAFSEHVQRYRKELFSLSRKVWEQCGNSLGTARKLFGNSVEIVCIVRFSLLRPARANRDEKPAARELTSGRKSSDCTHQSSEEYDSRLD</sequence>
<keyword evidence="3" id="KW-1185">Reference proteome</keyword>
<evidence type="ECO:0000313" key="2">
    <source>
        <dbReference type="EMBL" id="KAJ8868331.1"/>
    </source>
</evidence>
<protein>
    <submittedName>
        <fullName evidence="2">Uncharacterized protein</fullName>
    </submittedName>
</protein>
<gene>
    <name evidence="2" type="ORF">PR048_029847</name>
</gene>
<proteinExistence type="predicted"/>
<comment type="caution">
    <text evidence="2">The sequence shown here is derived from an EMBL/GenBank/DDBJ whole genome shotgun (WGS) entry which is preliminary data.</text>
</comment>